<dbReference type="Pfam" id="PF19635">
    <property type="entry name" value="DUF6138"/>
    <property type="match status" value="1"/>
</dbReference>
<dbReference type="OrthoDB" id="1089802at2"/>
<dbReference type="AlphaFoldDB" id="A0A3P1TB07"/>
<name>A0A3P1TB07_9ACTN</name>
<sequence>MSDYFVRDEIHRDPVAKEAFDAAVVAVENGTARRVTSKHNGAELIQVGKHRVLGDAVLDHRLRQATAAGEFAAAPLWKFSEKMRRLLGWDEMHFVLDMWVELRIRDPFFHNIGDDFMDQNWVLRGEPGPVDPEVLDFACRIAVGHLKHGPSWSSVSAEQIFGFVTALGSDLPARLRKQGTGALPPELASRSGDGFTAKANDATAVVRITLRRDEEALHEAALQYLVELLESGHFPRSYAVEFRGPVKEYLPCKGLPRKGINQLFACAVRHLGLHALIERYARAAMVEDEWYTNIPDENPALPGTFAVVALAWADVSHVPLLLDYLGQVDGEHQMLHNTIVANYAEQHGFTREALACLVECASNTQGLPHRKVFARLIANPESLGWLAALRSGDETVADLRAHMSEKERIPRFVWREVVHAIWGDDGNNRPEKIIAAAPEDLRHHYEELLS</sequence>
<organism evidence="1 2">
    <name type="scientific">Arachnia propionica</name>
    <dbReference type="NCBI Taxonomy" id="1750"/>
    <lineage>
        <taxon>Bacteria</taxon>
        <taxon>Bacillati</taxon>
        <taxon>Actinomycetota</taxon>
        <taxon>Actinomycetes</taxon>
        <taxon>Propionibacteriales</taxon>
        <taxon>Propionibacteriaceae</taxon>
        <taxon>Arachnia</taxon>
    </lineage>
</organism>
<protein>
    <submittedName>
        <fullName evidence="1">Uncharacterized protein</fullName>
    </submittedName>
</protein>
<proteinExistence type="predicted"/>
<gene>
    <name evidence="1" type="ORF">EII34_02840</name>
</gene>
<accession>A0A3P1TB07</accession>
<evidence type="ECO:0000313" key="1">
    <source>
        <dbReference type="EMBL" id="RRD06579.1"/>
    </source>
</evidence>
<dbReference type="InterPro" id="IPR046136">
    <property type="entry name" value="DUF6138"/>
</dbReference>
<reference evidence="1 2" key="1">
    <citation type="submission" date="2018-11" db="EMBL/GenBank/DDBJ databases">
        <title>Genomes From Bacteria Associated with the Canine Oral Cavity: a Test Case for Automated Genome-Based Taxonomic Assignment.</title>
        <authorList>
            <person name="Coil D.A."/>
            <person name="Jospin G."/>
            <person name="Darling A.E."/>
            <person name="Wallis C."/>
            <person name="Davis I.J."/>
            <person name="Harris S."/>
            <person name="Eisen J.A."/>
            <person name="Holcombe L.J."/>
            <person name="O'Flynn C."/>
        </authorList>
    </citation>
    <scope>NUCLEOTIDE SEQUENCE [LARGE SCALE GENOMIC DNA]</scope>
    <source>
        <strain evidence="1 2">OH887_COT-365</strain>
    </source>
</reference>
<comment type="caution">
    <text evidence="1">The sequence shown here is derived from an EMBL/GenBank/DDBJ whole genome shotgun (WGS) entry which is preliminary data.</text>
</comment>
<evidence type="ECO:0000313" key="2">
    <source>
        <dbReference type="Proteomes" id="UP000280819"/>
    </source>
</evidence>
<dbReference type="RefSeq" id="WP_124842720.1">
    <property type="nucleotide sequence ID" value="NZ_RQZG01000002.1"/>
</dbReference>
<dbReference type="Proteomes" id="UP000280819">
    <property type="component" value="Unassembled WGS sequence"/>
</dbReference>
<dbReference type="EMBL" id="RQZG01000002">
    <property type="protein sequence ID" value="RRD06579.1"/>
    <property type="molecule type" value="Genomic_DNA"/>
</dbReference>